<reference evidence="15" key="1">
    <citation type="submission" date="2023-01" db="EMBL/GenBank/DDBJ databases">
        <title>Metagenome sequencing of chrysophaentin producing Chrysophaeum taylorii.</title>
        <authorList>
            <person name="Davison J."/>
            <person name="Bewley C."/>
        </authorList>
    </citation>
    <scope>NUCLEOTIDE SEQUENCE</scope>
    <source>
        <strain evidence="15">NIES-1699</strain>
    </source>
</reference>
<comment type="similarity">
    <text evidence="1">Belongs to the DapB family.</text>
</comment>
<protein>
    <recommendedName>
        <fullName evidence="9">4-hydroxy-tetrahydrodipicolinate reductase</fullName>
        <ecNumber evidence="9">1.17.1.8</ecNumber>
    </recommendedName>
</protein>
<evidence type="ECO:0000256" key="4">
    <source>
        <dbReference type="ARBA" id="ARBA00022915"/>
    </source>
</evidence>
<comment type="pathway">
    <text evidence="8">Amino-acid biosynthesis; L-lysine biosynthesis via DAP pathway; (S)-tetrahydrodipicolinate from L-aspartate: step 4/4.</text>
</comment>
<accession>A0AAD7U850</accession>
<evidence type="ECO:0000256" key="10">
    <source>
        <dbReference type="ARBA" id="ARBA00049080"/>
    </source>
</evidence>
<evidence type="ECO:0000256" key="6">
    <source>
        <dbReference type="ARBA" id="ARBA00023027"/>
    </source>
</evidence>
<dbReference type="SUPFAM" id="SSF51735">
    <property type="entry name" value="NAD(P)-binding Rossmann-fold domains"/>
    <property type="match status" value="1"/>
</dbReference>
<keyword evidence="12" id="KW-0732">Signal</keyword>
<evidence type="ECO:0000256" key="11">
    <source>
        <dbReference type="ARBA" id="ARBA00049396"/>
    </source>
</evidence>
<evidence type="ECO:0000256" key="12">
    <source>
        <dbReference type="SAM" id="SignalP"/>
    </source>
</evidence>
<evidence type="ECO:0000259" key="14">
    <source>
        <dbReference type="Pfam" id="PF05173"/>
    </source>
</evidence>
<keyword evidence="5" id="KW-0560">Oxidoreductase</keyword>
<dbReference type="GO" id="GO:0019877">
    <property type="term" value="P:diaminopimelate biosynthetic process"/>
    <property type="evidence" value="ECO:0007669"/>
    <property type="project" value="UniProtKB-KW"/>
</dbReference>
<evidence type="ECO:0000256" key="2">
    <source>
        <dbReference type="ARBA" id="ARBA00022605"/>
    </source>
</evidence>
<dbReference type="GO" id="GO:0009570">
    <property type="term" value="C:chloroplast stroma"/>
    <property type="evidence" value="ECO:0007669"/>
    <property type="project" value="TreeGrafter"/>
</dbReference>
<gene>
    <name evidence="15" type="ORF">CTAYLR_001822</name>
</gene>
<feature type="chain" id="PRO_5042205398" description="4-hydroxy-tetrahydrodipicolinate reductase" evidence="12">
    <location>
        <begin position="19"/>
        <end position="318"/>
    </location>
</feature>
<dbReference type="PANTHER" id="PTHR20836">
    <property type="entry name" value="DIHYDRODIPICOLINATE REDUCTASE"/>
    <property type="match status" value="1"/>
</dbReference>
<dbReference type="Pfam" id="PF01113">
    <property type="entry name" value="DapB_N"/>
    <property type="match status" value="1"/>
</dbReference>
<dbReference type="Pfam" id="PF05173">
    <property type="entry name" value="DapB_C"/>
    <property type="match status" value="1"/>
</dbReference>
<proteinExistence type="inferred from homology"/>
<evidence type="ECO:0000259" key="13">
    <source>
        <dbReference type="Pfam" id="PF01113"/>
    </source>
</evidence>
<dbReference type="EC" id="1.17.1.8" evidence="9"/>
<dbReference type="Gene3D" id="3.40.50.720">
    <property type="entry name" value="NAD(P)-binding Rossmann-like Domain"/>
    <property type="match status" value="1"/>
</dbReference>
<dbReference type="AlphaFoldDB" id="A0AAD7U850"/>
<evidence type="ECO:0000256" key="8">
    <source>
        <dbReference type="ARBA" id="ARBA00037922"/>
    </source>
</evidence>
<evidence type="ECO:0000313" key="15">
    <source>
        <dbReference type="EMBL" id="KAJ8600047.1"/>
    </source>
</evidence>
<sequence length="318" mass="33262">MMMLLVVVVASALAPSDVVVMMNGLPGKMGIEVADACARRGMSLAEVALTGKEESAPIEVASTTVKLVEAGTPEAEEAMASVVASCDELGKTLVAIDYTVPEAAVPNAELYARHGVSFVMGTTGGDRAALERSVLDGHHCAVIAPNMAKQIVALQAAIDYAATEFPGAFKGYKLDVIESHQSTKLDTSGTAKAIVSALVSLVDEAPDAAAATDAIAAISRVRDAPTQLEGAGGRLQRVPETALSGHAYHTYGLTSADDSVRFELRHNVNGRRVYAEGTADAALFLARRLAQRQEETPAAGKKKRLFDMIDVLKSGELA</sequence>
<keyword evidence="2" id="KW-0028">Amino-acid biosynthesis</keyword>
<keyword evidence="6" id="KW-0520">NAD</keyword>
<comment type="catalytic activity">
    <reaction evidence="10">
        <text>(S)-2,3,4,5-tetrahydrodipicolinate + NADP(+) + H2O = (2S,4S)-4-hydroxy-2,3,4,5-tetrahydrodipicolinate + NADPH + H(+)</text>
        <dbReference type="Rhea" id="RHEA:35331"/>
        <dbReference type="ChEBI" id="CHEBI:15377"/>
        <dbReference type="ChEBI" id="CHEBI:15378"/>
        <dbReference type="ChEBI" id="CHEBI:16845"/>
        <dbReference type="ChEBI" id="CHEBI:57783"/>
        <dbReference type="ChEBI" id="CHEBI:58349"/>
        <dbReference type="ChEBI" id="CHEBI:67139"/>
        <dbReference type="EC" id="1.17.1.8"/>
    </reaction>
</comment>
<feature type="domain" description="Dihydrodipicolinate reductase C-terminal" evidence="14">
    <location>
        <begin position="153"/>
        <end position="312"/>
    </location>
</feature>
<evidence type="ECO:0000313" key="16">
    <source>
        <dbReference type="Proteomes" id="UP001230188"/>
    </source>
</evidence>
<dbReference type="InterPro" id="IPR000846">
    <property type="entry name" value="DapB_N"/>
</dbReference>
<dbReference type="GO" id="GO:0009089">
    <property type="term" value="P:lysine biosynthetic process via diaminopimelate"/>
    <property type="evidence" value="ECO:0007669"/>
    <property type="project" value="InterPro"/>
</dbReference>
<comment type="catalytic activity">
    <reaction evidence="11">
        <text>(S)-2,3,4,5-tetrahydrodipicolinate + NAD(+) + H2O = (2S,4S)-4-hydroxy-2,3,4,5-tetrahydrodipicolinate + NADH + H(+)</text>
        <dbReference type="Rhea" id="RHEA:35323"/>
        <dbReference type="ChEBI" id="CHEBI:15377"/>
        <dbReference type="ChEBI" id="CHEBI:15378"/>
        <dbReference type="ChEBI" id="CHEBI:16845"/>
        <dbReference type="ChEBI" id="CHEBI:57540"/>
        <dbReference type="ChEBI" id="CHEBI:57945"/>
        <dbReference type="ChEBI" id="CHEBI:67139"/>
        <dbReference type="EC" id="1.17.1.8"/>
    </reaction>
</comment>
<name>A0AAD7U850_9STRA</name>
<evidence type="ECO:0000256" key="5">
    <source>
        <dbReference type="ARBA" id="ARBA00023002"/>
    </source>
</evidence>
<evidence type="ECO:0000256" key="7">
    <source>
        <dbReference type="ARBA" id="ARBA00023154"/>
    </source>
</evidence>
<feature type="signal peptide" evidence="12">
    <location>
        <begin position="1"/>
        <end position="18"/>
    </location>
</feature>
<evidence type="ECO:0000256" key="9">
    <source>
        <dbReference type="ARBA" id="ARBA00038983"/>
    </source>
</evidence>
<feature type="domain" description="Dihydrodipicolinate reductase N-terminal" evidence="13">
    <location>
        <begin position="20"/>
        <end position="147"/>
    </location>
</feature>
<evidence type="ECO:0000256" key="1">
    <source>
        <dbReference type="ARBA" id="ARBA00006642"/>
    </source>
</evidence>
<dbReference type="InterPro" id="IPR023940">
    <property type="entry name" value="DHDPR_bac"/>
</dbReference>
<keyword evidence="3" id="KW-0521">NADP</keyword>
<dbReference type="Proteomes" id="UP001230188">
    <property type="component" value="Unassembled WGS sequence"/>
</dbReference>
<dbReference type="InterPro" id="IPR022663">
    <property type="entry name" value="DapB_C"/>
</dbReference>
<dbReference type="GO" id="GO:0008839">
    <property type="term" value="F:4-hydroxy-tetrahydrodipicolinate reductase"/>
    <property type="evidence" value="ECO:0007669"/>
    <property type="project" value="UniProtKB-EC"/>
</dbReference>
<keyword evidence="4" id="KW-0220">Diaminopimelate biosynthesis</keyword>
<evidence type="ECO:0000256" key="3">
    <source>
        <dbReference type="ARBA" id="ARBA00022857"/>
    </source>
</evidence>
<keyword evidence="16" id="KW-1185">Reference proteome</keyword>
<dbReference type="Gene3D" id="3.30.360.10">
    <property type="entry name" value="Dihydrodipicolinate Reductase, domain 2"/>
    <property type="match status" value="1"/>
</dbReference>
<dbReference type="InterPro" id="IPR036291">
    <property type="entry name" value="NAD(P)-bd_dom_sf"/>
</dbReference>
<dbReference type="EMBL" id="JAQMWT010000531">
    <property type="protein sequence ID" value="KAJ8600047.1"/>
    <property type="molecule type" value="Genomic_DNA"/>
</dbReference>
<dbReference type="PANTHER" id="PTHR20836:SF0">
    <property type="entry name" value="4-HYDROXY-TETRAHYDRODIPICOLINATE REDUCTASE 1, CHLOROPLASTIC-RELATED"/>
    <property type="match status" value="1"/>
</dbReference>
<keyword evidence="7" id="KW-0457">Lysine biosynthesis</keyword>
<organism evidence="15 16">
    <name type="scientific">Chrysophaeum taylorii</name>
    <dbReference type="NCBI Taxonomy" id="2483200"/>
    <lineage>
        <taxon>Eukaryota</taxon>
        <taxon>Sar</taxon>
        <taxon>Stramenopiles</taxon>
        <taxon>Ochrophyta</taxon>
        <taxon>Pelagophyceae</taxon>
        <taxon>Pelagomonadales</taxon>
        <taxon>Pelagomonadaceae</taxon>
        <taxon>Chrysophaeum</taxon>
    </lineage>
</organism>
<comment type="caution">
    <text evidence="15">The sequence shown here is derived from an EMBL/GenBank/DDBJ whole genome shotgun (WGS) entry which is preliminary data.</text>
</comment>